<keyword evidence="3" id="KW-1185">Reference proteome</keyword>
<dbReference type="Proteomes" id="UP000319804">
    <property type="component" value="Unassembled WGS sequence"/>
</dbReference>
<name>A0A4Y3UNH7_9MICO</name>
<dbReference type="RefSeq" id="WP_141381102.1">
    <property type="nucleotide sequence ID" value="NZ_BJNA01000048.1"/>
</dbReference>
<dbReference type="InterPro" id="IPR007423">
    <property type="entry name" value="Sel_put"/>
</dbReference>
<dbReference type="Pfam" id="PF04328">
    <property type="entry name" value="Sel_put"/>
    <property type="match status" value="1"/>
</dbReference>
<feature type="compositionally biased region" description="Basic and acidic residues" evidence="1">
    <location>
        <begin position="79"/>
        <end position="97"/>
    </location>
</feature>
<evidence type="ECO:0000313" key="2">
    <source>
        <dbReference type="EMBL" id="TQM98042.1"/>
    </source>
</evidence>
<proteinExistence type="predicted"/>
<organism evidence="2 3">
    <name type="scientific">Microbacterium lacticum</name>
    <dbReference type="NCBI Taxonomy" id="33885"/>
    <lineage>
        <taxon>Bacteria</taxon>
        <taxon>Bacillati</taxon>
        <taxon>Actinomycetota</taxon>
        <taxon>Actinomycetes</taxon>
        <taxon>Micrococcales</taxon>
        <taxon>Microbacteriaceae</taxon>
        <taxon>Microbacterium</taxon>
    </lineage>
</organism>
<evidence type="ECO:0000313" key="3">
    <source>
        <dbReference type="Proteomes" id="UP000319804"/>
    </source>
</evidence>
<accession>A0A4Y3UNH7</accession>
<evidence type="ECO:0000256" key="1">
    <source>
        <dbReference type="SAM" id="MobiDB-lite"/>
    </source>
</evidence>
<dbReference type="EMBL" id="VFPS01000003">
    <property type="protein sequence ID" value="TQM98042.1"/>
    <property type="molecule type" value="Genomic_DNA"/>
</dbReference>
<comment type="caution">
    <text evidence="2">The sequence shown here is derived from an EMBL/GenBank/DDBJ whole genome shotgun (WGS) entry which is preliminary data.</text>
</comment>
<dbReference type="AlphaFoldDB" id="A0A4Y3UNH7"/>
<feature type="region of interest" description="Disordered" evidence="1">
    <location>
        <begin position="67"/>
        <end position="97"/>
    </location>
</feature>
<dbReference type="OrthoDB" id="3541280at2"/>
<reference evidence="2 3" key="1">
    <citation type="submission" date="2019-06" db="EMBL/GenBank/DDBJ databases">
        <title>Sequencing the genomes of 1000 actinobacteria strains.</title>
        <authorList>
            <person name="Klenk H.-P."/>
        </authorList>
    </citation>
    <scope>NUCLEOTIDE SEQUENCE [LARGE SCALE GENOMIC DNA]</scope>
    <source>
        <strain evidence="2 3">DSM 20427</strain>
    </source>
</reference>
<sequence length="97" mass="10804">MSAVHNVGDSVAETCSEPLIGGAGADSPTLWTRAWRQTARAAGAVRWYMTSLMGDSAYATYVAHQRRHHPDAPPVTERQFWRDRMDDQDRNPGARCC</sequence>
<gene>
    <name evidence="2" type="ORF">FHX68_2063</name>
</gene>
<protein>
    <submittedName>
        <fullName evidence="2">Uncharacterized short protein YbdD (DUF466 family)</fullName>
    </submittedName>
</protein>